<dbReference type="CDD" id="cd07377">
    <property type="entry name" value="WHTH_GntR"/>
    <property type="match status" value="1"/>
</dbReference>
<dbReference type="Pfam" id="PF00155">
    <property type="entry name" value="Aminotran_1_2"/>
    <property type="match status" value="1"/>
</dbReference>
<dbReference type="Proteomes" id="UP000204221">
    <property type="component" value="Chromosome"/>
</dbReference>
<dbReference type="PROSITE" id="PS50949">
    <property type="entry name" value="HTH_GNTR"/>
    <property type="match status" value="1"/>
</dbReference>
<dbReference type="EMBL" id="CP022521">
    <property type="protein sequence ID" value="ASO22905.1"/>
    <property type="molecule type" value="Genomic_DNA"/>
</dbReference>
<keyword evidence="7" id="KW-1185">Reference proteome</keyword>
<dbReference type="KEGG" id="ahg:AHOG_26515"/>
<dbReference type="Gene3D" id="1.10.10.10">
    <property type="entry name" value="Winged helix-like DNA-binding domain superfamily/Winged helix DNA-binding domain"/>
    <property type="match status" value="1"/>
</dbReference>
<dbReference type="Gene3D" id="3.90.1150.10">
    <property type="entry name" value="Aspartate Aminotransferase, domain 1"/>
    <property type="match status" value="1"/>
</dbReference>
<dbReference type="InterPro" id="IPR051446">
    <property type="entry name" value="HTH_trans_reg/aminotransferase"/>
</dbReference>
<dbReference type="GO" id="GO:0030170">
    <property type="term" value="F:pyridoxal phosphate binding"/>
    <property type="evidence" value="ECO:0007669"/>
    <property type="project" value="InterPro"/>
</dbReference>
<evidence type="ECO:0000256" key="1">
    <source>
        <dbReference type="ARBA" id="ARBA00005384"/>
    </source>
</evidence>
<proteinExistence type="inferred from homology"/>
<dbReference type="Gene3D" id="3.40.640.10">
    <property type="entry name" value="Type I PLP-dependent aspartate aminotransferase-like (Major domain)"/>
    <property type="match status" value="1"/>
</dbReference>
<dbReference type="Pfam" id="PF00392">
    <property type="entry name" value="GntR"/>
    <property type="match status" value="1"/>
</dbReference>
<dbReference type="RefSeq" id="WP_093943766.1">
    <property type="nucleotide sequence ID" value="NZ_CP022521.1"/>
</dbReference>
<keyword evidence="6" id="KW-0032">Aminotransferase</keyword>
<dbReference type="AlphaFoldDB" id="A0A221WAL5"/>
<dbReference type="CDD" id="cd00609">
    <property type="entry name" value="AAT_like"/>
    <property type="match status" value="1"/>
</dbReference>
<dbReference type="InterPro" id="IPR000524">
    <property type="entry name" value="Tscrpt_reg_HTH_GntR"/>
</dbReference>
<evidence type="ECO:0000256" key="2">
    <source>
        <dbReference type="ARBA" id="ARBA00022898"/>
    </source>
</evidence>
<evidence type="ECO:0000256" key="3">
    <source>
        <dbReference type="ARBA" id="ARBA00023015"/>
    </source>
</evidence>
<dbReference type="InterPro" id="IPR015424">
    <property type="entry name" value="PyrdxlP-dep_Trfase"/>
</dbReference>
<keyword evidence="3" id="KW-0805">Transcription regulation</keyword>
<keyword evidence="5" id="KW-0804">Transcription</keyword>
<keyword evidence="6" id="KW-0808">Transferase</keyword>
<gene>
    <name evidence="6" type="primary">lysN1</name>
    <name evidence="6" type="ORF">AHOG_26515</name>
</gene>
<dbReference type="PRINTS" id="PR00035">
    <property type="entry name" value="HTHGNTR"/>
</dbReference>
<dbReference type="InterPro" id="IPR036388">
    <property type="entry name" value="WH-like_DNA-bd_sf"/>
</dbReference>
<evidence type="ECO:0000313" key="7">
    <source>
        <dbReference type="Proteomes" id="UP000204221"/>
    </source>
</evidence>
<comment type="similarity">
    <text evidence="1">In the C-terminal section; belongs to the class-I pyridoxal-phosphate-dependent aminotransferase family.</text>
</comment>
<protein>
    <submittedName>
        <fullName evidence="6">2-aminoadipate transaminase</fullName>
        <ecNumber evidence="6">2.6.1.39</ecNumber>
    </submittedName>
</protein>
<dbReference type="PANTHER" id="PTHR46577:SF1">
    <property type="entry name" value="HTH-TYPE TRANSCRIPTIONAL REGULATORY PROTEIN GABR"/>
    <property type="match status" value="1"/>
</dbReference>
<dbReference type="SUPFAM" id="SSF53383">
    <property type="entry name" value="PLP-dependent transferases"/>
    <property type="match status" value="1"/>
</dbReference>
<keyword evidence="4" id="KW-0238">DNA-binding</keyword>
<dbReference type="GO" id="GO:0003677">
    <property type="term" value="F:DNA binding"/>
    <property type="evidence" value="ECO:0007669"/>
    <property type="project" value="UniProtKB-KW"/>
</dbReference>
<dbReference type="OrthoDB" id="199743at2"/>
<evidence type="ECO:0000256" key="5">
    <source>
        <dbReference type="ARBA" id="ARBA00023163"/>
    </source>
</evidence>
<organism evidence="6 7">
    <name type="scientific">Actinoalloteichus hoggarensis</name>
    <dbReference type="NCBI Taxonomy" id="1470176"/>
    <lineage>
        <taxon>Bacteria</taxon>
        <taxon>Bacillati</taxon>
        <taxon>Actinomycetota</taxon>
        <taxon>Actinomycetes</taxon>
        <taxon>Pseudonocardiales</taxon>
        <taxon>Pseudonocardiaceae</taxon>
        <taxon>Actinoalloteichus</taxon>
    </lineage>
</organism>
<sequence length="496" mass="53360">MSTVLPPGSRISGTRLAALLGPWRDGSGRQGTARLAASLRQLVLEGALVAGTRLPSERELSASLAVSRTMVTSAVDRLRDEGLLASRQGAGTWVTVQAATREPGGWSAMSEPAPLDLALASPAAIPEFPAAVDRAARRLSPLLAGGGHQLQGLLELRELIADRFTRRGLPTGPEQIMITNGAQHAFALVLRMLVGPGDRVLMEQPGYPNAYEAVHAVNGRIVATALREDGWCLTEMEAAVRQAAPRLAYLMVDFHNPTGLRMTAPERHRLAALLRRTRTMAVVDETLVELDLDHDPAVVPRAKVAPPPMAALAPDQVITIGSTSKLFWGGLRLGWVRTTPELVHRLGAARLGMDLGSPIMEQLVLAELYAEAFTDESTVVTRRLASFAHGRDLAMDLVREHCPGWSVRRPAGGLSLWCDLGAPISVRLSASARDRGVRIVPGDRFAAHGGLRHRLRLPYALPPEQLREAIRRLGLVAAELADQDGPEHEGPVLPVT</sequence>
<dbReference type="InterPro" id="IPR015421">
    <property type="entry name" value="PyrdxlP-dep_Trfase_major"/>
</dbReference>
<dbReference type="InterPro" id="IPR004839">
    <property type="entry name" value="Aminotransferase_I/II_large"/>
</dbReference>
<dbReference type="InterPro" id="IPR015422">
    <property type="entry name" value="PyrdxlP-dep_Trfase_small"/>
</dbReference>
<dbReference type="EC" id="2.6.1.39" evidence="6"/>
<dbReference type="PANTHER" id="PTHR46577">
    <property type="entry name" value="HTH-TYPE TRANSCRIPTIONAL REGULATORY PROTEIN GABR"/>
    <property type="match status" value="1"/>
</dbReference>
<evidence type="ECO:0000256" key="4">
    <source>
        <dbReference type="ARBA" id="ARBA00023125"/>
    </source>
</evidence>
<reference evidence="6 7" key="1">
    <citation type="submission" date="2017-07" db="EMBL/GenBank/DDBJ databases">
        <title>Complete genome sequence of Actinoalloteichus hoggarensis DSM 45943, type strain of Actinoalloteichus hoggarensis.</title>
        <authorList>
            <person name="Ruckert C."/>
            <person name="Nouioui I."/>
            <person name="Willmese J."/>
            <person name="van Wezel G."/>
            <person name="Klenk H.-P."/>
            <person name="Kalinowski J."/>
            <person name="Zotchev S.B."/>
        </authorList>
    </citation>
    <scope>NUCLEOTIDE SEQUENCE [LARGE SCALE GENOMIC DNA]</scope>
    <source>
        <strain evidence="6 7">DSM 45943</strain>
    </source>
</reference>
<dbReference type="SUPFAM" id="SSF46785">
    <property type="entry name" value="Winged helix' DNA-binding domain"/>
    <property type="match status" value="1"/>
</dbReference>
<name>A0A221WAL5_9PSEU</name>
<dbReference type="InterPro" id="IPR036390">
    <property type="entry name" value="WH_DNA-bd_sf"/>
</dbReference>
<accession>A0A221WAL5</accession>
<evidence type="ECO:0000313" key="6">
    <source>
        <dbReference type="EMBL" id="ASO22905.1"/>
    </source>
</evidence>
<dbReference type="GO" id="GO:0047536">
    <property type="term" value="F:2-aminoadipate transaminase activity"/>
    <property type="evidence" value="ECO:0007669"/>
    <property type="project" value="UniProtKB-EC"/>
</dbReference>
<dbReference type="SMART" id="SM00345">
    <property type="entry name" value="HTH_GNTR"/>
    <property type="match status" value="1"/>
</dbReference>
<keyword evidence="2" id="KW-0663">Pyridoxal phosphate</keyword>
<dbReference type="GO" id="GO:0003700">
    <property type="term" value="F:DNA-binding transcription factor activity"/>
    <property type="evidence" value="ECO:0007669"/>
    <property type="project" value="InterPro"/>
</dbReference>